<dbReference type="EMBL" id="LNUW01000028">
    <property type="protein sequence ID" value="KXG85780.1"/>
    <property type="molecule type" value="Genomic_DNA"/>
</dbReference>
<dbReference type="InterPro" id="IPR029063">
    <property type="entry name" value="SAM-dependent_MTases_sf"/>
</dbReference>
<dbReference type="Proteomes" id="UP000070498">
    <property type="component" value="Unassembled WGS sequence"/>
</dbReference>
<organism evidence="1 2">
    <name type="scientific">Agrobacterium bohemicum</name>
    <dbReference type="NCBI Taxonomy" id="2052828"/>
    <lineage>
        <taxon>Bacteria</taxon>
        <taxon>Pseudomonadati</taxon>
        <taxon>Pseudomonadota</taxon>
        <taxon>Alphaproteobacteria</taxon>
        <taxon>Hyphomicrobiales</taxon>
        <taxon>Rhizobiaceae</taxon>
        <taxon>Rhizobium/Agrobacterium group</taxon>
        <taxon>Agrobacterium</taxon>
    </lineage>
</organism>
<dbReference type="Pfam" id="PF02353">
    <property type="entry name" value="CMAS"/>
    <property type="match status" value="1"/>
</dbReference>
<evidence type="ECO:0000313" key="1">
    <source>
        <dbReference type="EMBL" id="KXG85780.1"/>
    </source>
</evidence>
<gene>
    <name evidence="1" type="ORF">ATO67_03855</name>
</gene>
<comment type="caution">
    <text evidence="1">The sequence shown here is derived from an EMBL/GenBank/DDBJ whole genome shotgun (WGS) entry which is preliminary data.</text>
</comment>
<dbReference type="CDD" id="cd02440">
    <property type="entry name" value="AdoMet_MTases"/>
    <property type="match status" value="1"/>
</dbReference>
<protein>
    <submittedName>
        <fullName evidence="1">Cyclopropane-fatty-acyl-phospholipid synthase</fullName>
    </submittedName>
</protein>
<name>A0A135P2Z4_9HYPH</name>
<dbReference type="FunFam" id="3.40.50.150:FF:000554">
    <property type="entry name" value="Cation-transporting ATPase"/>
    <property type="match status" value="1"/>
</dbReference>
<keyword evidence="2" id="KW-1185">Reference proteome</keyword>
<dbReference type="RefSeq" id="WP_067644629.1">
    <property type="nucleotide sequence ID" value="NZ_KQ961024.1"/>
</dbReference>
<dbReference type="PANTHER" id="PTHR43832">
    <property type="match status" value="1"/>
</dbReference>
<dbReference type="STRING" id="2052828.ATO67_03855"/>
<dbReference type="Gene3D" id="3.40.50.150">
    <property type="entry name" value="Vaccinia Virus protein VP39"/>
    <property type="match status" value="1"/>
</dbReference>
<accession>A0A135P2Z4</accession>
<sequence length="343" mass="39188">MNMLAFAINTAERAPLSDSLTLAGIDFLCARTKRKMERVPYDEELGFARNMADFPVAMHTDEANRQHYEVPAEFFSLVLGAQRKYSCCYYPSATTTLDDAETAALAETVKHAALSDGMDILELGCGWGSLSLSMARQFPNARITSVSNSASQRAYIVSQAERQGIHNLTVITADMNDFAPSGSFDRVVSVEMFEHMSNWRALMERTRSWLKEDGKLFIHVFTHKDRSYRFDQSDPADWIAHHFFTGGIMPAHDLPHRFDDIYNVEAEWRWPGDHYRRTAMDWLTNFDRESARITPILQQVYGPDANLWRRRWRLFFLATAGLFGHDKGAVWGVGHYLLSPVRS</sequence>
<proteinExistence type="predicted"/>
<dbReference type="PANTHER" id="PTHR43832:SF1">
    <property type="entry name" value="S-ADENOSYL-L-METHIONINE-DEPENDENT METHYLTRANSFERASES SUPERFAMILY PROTEIN"/>
    <property type="match status" value="1"/>
</dbReference>
<dbReference type="AlphaFoldDB" id="A0A135P2Z4"/>
<dbReference type="SUPFAM" id="SSF53335">
    <property type="entry name" value="S-adenosyl-L-methionine-dependent methyltransferases"/>
    <property type="match status" value="1"/>
</dbReference>
<reference evidence="1 2" key="1">
    <citation type="submission" date="2015-11" db="EMBL/GenBank/DDBJ databases">
        <title>Draft genome sequence of Agrobacterium sp. R89-1.</title>
        <authorList>
            <person name="Zahradnik J."/>
            <person name="Kyslikova E."/>
            <person name="Palyzova A."/>
            <person name="Kyslik P."/>
        </authorList>
    </citation>
    <scope>NUCLEOTIDE SEQUENCE [LARGE SCALE GENOMIC DNA]</scope>
    <source>
        <strain evidence="1 2">R89-1</strain>
    </source>
</reference>
<evidence type="ECO:0000313" key="2">
    <source>
        <dbReference type="Proteomes" id="UP000070498"/>
    </source>
</evidence>